<dbReference type="Proteomes" id="UP000800092">
    <property type="component" value="Unassembled WGS sequence"/>
</dbReference>
<feature type="transmembrane region" description="Helical" evidence="2">
    <location>
        <begin position="12"/>
        <end position="35"/>
    </location>
</feature>
<proteinExistence type="predicted"/>
<reference evidence="3" key="1">
    <citation type="journal article" date="2020" name="Stud. Mycol.">
        <title>101 Dothideomycetes genomes: a test case for predicting lifestyles and emergence of pathogens.</title>
        <authorList>
            <person name="Haridas S."/>
            <person name="Albert R."/>
            <person name="Binder M."/>
            <person name="Bloem J."/>
            <person name="Labutti K."/>
            <person name="Salamov A."/>
            <person name="Andreopoulos B."/>
            <person name="Baker S."/>
            <person name="Barry K."/>
            <person name="Bills G."/>
            <person name="Bluhm B."/>
            <person name="Cannon C."/>
            <person name="Castanera R."/>
            <person name="Culley D."/>
            <person name="Daum C."/>
            <person name="Ezra D."/>
            <person name="Gonzalez J."/>
            <person name="Henrissat B."/>
            <person name="Kuo A."/>
            <person name="Liang C."/>
            <person name="Lipzen A."/>
            <person name="Lutzoni F."/>
            <person name="Magnuson J."/>
            <person name="Mondo S."/>
            <person name="Nolan M."/>
            <person name="Ohm R."/>
            <person name="Pangilinan J."/>
            <person name="Park H.-J."/>
            <person name="Ramirez L."/>
            <person name="Alfaro M."/>
            <person name="Sun H."/>
            <person name="Tritt A."/>
            <person name="Yoshinaga Y."/>
            <person name="Zwiers L.-H."/>
            <person name="Turgeon B."/>
            <person name="Goodwin S."/>
            <person name="Spatafora J."/>
            <person name="Crous P."/>
            <person name="Grigoriev I."/>
        </authorList>
    </citation>
    <scope>NUCLEOTIDE SEQUENCE</scope>
    <source>
        <strain evidence="3">Tuck. ex Michener</strain>
    </source>
</reference>
<evidence type="ECO:0000256" key="2">
    <source>
        <dbReference type="SAM" id="Phobius"/>
    </source>
</evidence>
<feature type="transmembrane region" description="Helical" evidence="2">
    <location>
        <begin position="41"/>
        <end position="63"/>
    </location>
</feature>
<evidence type="ECO:0000256" key="1">
    <source>
        <dbReference type="SAM" id="MobiDB-lite"/>
    </source>
</evidence>
<dbReference type="PANTHER" id="PTHR37451">
    <property type="entry name" value="MARVEL DOMAIN"/>
    <property type="match status" value="1"/>
</dbReference>
<feature type="compositionally biased region" description="Polar residues" evidence="1">
    <location>
        <begin position="224"/>
        <end position="242"/>
    </location>
</feature>
<dbReference type="OrthoDB" id="5325022at2759"/>
<name>A0A6A6HFG2_VIRVR</name>
<dbReference type="AlphaFoldDB" id="A0A6A6HFG2"/>
<evidence type="ECO:0000313" key="4">
    <source>
        <dbReference type="Proteomes" id="UP000800092"/>
    </source>
</evidence>
<accession>A0A6A6HFG2</accession>
<keyword evidence="2" id="KW-0812">Transmembrane</keyword>
<feature type="transmembrane region" description="Helical" evidence="2">
    <location>
        <begin position="136"/>
        <end position="166"/>
    </location>
</feature>
<feature type="region of interest" description="Disordered" evidence="1">
    <location>
        <begin position="193"/>
        <end position="242"/>
    </location>
</feature>
<sequence length="242" mass="26667">MDSSRAHIPLHPSWFITFRIIQLVLTVIVLALSAYGLAQSWLTWVALCIAIFTCAVGLPVLIWELVAMTATPRAYNYWAVLAFDIFLVIFWLISWPWVAALAGDIAAATTYTGTYTYDYVKRDYYFYSDGYVSSTYWAILAVNAAAGAVNWVMYVVTLVLTSIYVYRHRQAGGHNRPTSTSALEGGAAPTYVAAGPTPEKYGPPEAMIPTNEVPPQQGYAPSPVHTQAQSDQYPTYAGTRNA</sequence>
<evidence type="ECO:0008006" key="5">
    <source>
        <dbReference type="Google" id="ProtNLM"/>
    </source>
</evidence>
<dbReference type="PANTHER" id="PTHR37451:SF4">
    <property type="entry name" value="MARVEL DOMAIN-CONTAINING PROTEIN"/>
    <property type="match status" value="1"/>
</dbReference>
<evidence type="ECO:0000313" key="3">
    <source>
        <dbReference type="EMBL" id="KAF2236253.1"/>
    </source>
</evidence>
<gene>
    <name evidence="3" type="ORF">EV356DRAFT_77263</name>
</gene>
<organism evidence="3 4">
    <name type="scientific">Viridothelium virens</name>
    <name type="common">Speckled blister lichen</name>
    <name type="synonym">Trypethelium virens</name>
    <dbReference type="NCBI Taxonomy" id="1048519"/>
    <lineage>
        <taxon>Eukaryota</taxon>
        <taxon>Fungi</taxon>
        <taxon>Dikarya</taxon>
        <taxon>Ascomycota</taxon>
        <taxon>Pezizomycotina</taxon>
        <taxon>Dothideomycetes</taxon>
        <taxon>Dothideomycetes incertae sedis</taxon>
        <taxon>Trypetheliales</taxon>
        <taxon>Trypetheliaceae</taxon>
        <taxon>Viridothelium</taxon>
    </lineage>
</organism>
<dbReference type="EMBL" id="ML991786">
    <property type="protein sequence ID" value="KAF2236253.1"/>
    <property type="molecule type" value="Genomic_DNA"/>
</dbReference>
<keyword evidence="2" id="KW-1133">Transmembrane helix</keyword>
<protein>
    <recommendedName>
        <fullName evidence="5">MARVEL domain-containing protein</fullName>
    </recommendedName>
</protein>
<keyword evidence="4" id="KW-1185">Reference proteome</keyword>
<keyword evidence="2" id="KW-0472">Membrane</keyword>
<feature type="transmembrane region" description="Helical" evidence="2">
    <location>
        <begin position="75"/>
        <end position="93"/>
    </location>
</feature>